<comment type="caution">
    <text evidence="1">The sequence shown here is derived from an EMBL/GenBank/DDBJ whole genome shotgun (WGS) entry which is preliminary data.</text>
</comment>
<keyword evidence="2" id="KW-1185">Reference proteome</keyword>
<reference evidence="1" key="1">
    <citation type="thesis" date="2020" institute="ProQuest LLC" country="789 East Eisenhower Parkway, Ann Arbor, MI, USA">
        <title>Comparative Genomics and Chromosome Evolution.</title>
        <authorList>
            <person name="Mudd A.B."/>
        </authorList>
    </citation>
    <scope>NUCLEOTIDE SEQUENCE</scope>
    <source>
        <strain evidence="1">237g6f4</strain>
        <tissue evidence="1">Blood</tissue>
    </source>
</reference>
<dbReference type="Proteomes" id="UP000824782">
    <property type="component" value="Unassembled WGS sequence"/>
</dbReference>
<evidence type="ECO:0000313" key="2">
    <source>
        <dbReference type="Proteomes" id="UP000824782"/>
    </source>
</evidence>
<protein>
    <submittedName>
        <fullName evidence="1">Uncharacterized protein</fullName>
    </submittedName>
</protein>
<dbReference type="EMBL" id="WNYA01000005">
    <property type="protein sequence ID" value="KAG8570321.1"/>
    <property type="molecule type" value="Genomic_DNA"/>
</dbReference>
<dbReference type="AlphaFoldDB" id="A0AAV7BCU0"/>
<accession>A0AAV7BCU0</accession>
<organism evidence="1 2">
    <name type="scientific">Engystomops pustulosus</name>
    <name type="common">Tungara frog</name>
    <name type="synonym">Physalaemus pustulosus</name>
    <dbReference type="NCBI Taxonomy" id="76066"/>
    <lineage>
        <taxon>Eukaryota</taxon>
        <taxon>Metazoa</taxon>
        <taxon>Chordata</taxon>
        <taxon>Craniata</taxon>
        <taxon>Vertebrata</taxon>
        <taxon>Euteleostomi</taxon>
        <taxon>Amphibia</taxon>
        <taxon>Batrachia</taxon>
        <taxon>Anura</taxon>
        <taxon>Neobatrachia</taxon>
        <taxon>Hyloidea</taxon>
        <taxon>Leptodactylidae</taxon>
        <taxon>Leiuperinae</taxon>
        <taxon>Engystomops</taxon>
    </lineage>
</organism>
<name>A0AAV7BCU0_ENGPU</name>
<gene>
    <name evidence="1" type="ORF">GDO81_011211</name>
</gene>
<evidence type="ECO:0000313" key="1">
    <source>
        <dbReference type="EMBL" id="KAG8570321.1"/>
    </source>
</evidence>
<proteinExistence type="predicted"/>
<sequence length="75" mass="8553">MNLSMSTAASQDRGMLQSELPELEDNLALQPRDVAAGEKRASDHFTQPKQYGLYIKEKRECLKRQALERNCSKLN</sequence>